<reference evidence="2" key="1">
    <citation type="submission" date="2022-07" db="EMBL/GenBank/DDBJ databases">
        <authorList>
            <person name="Jung M.-Y."/>
            <person name="Lee M."/>
        </authorList>
    </citation>
    <scope>NUCLEOTIDE SEQUENCE</scope>
    <source>
        <strain evidence="2">S8</strain>
    </source>
</reference>
<sequence>MSDIQTYIEGIDPKWQEAYVKLSQVIAQHIPEGFANVMQYKMPSYVVPFDLYPNGYHVDPSLALPFLALGVQKHHISLYHMGIYSDPDLLKWFQDQYAERVSTKLNMGKSCIRFTNPKKIPYDLIGELVEKMTPQDWIARYEENLV</sequence>
<accession>A0ABT1WNY0</accession>
<dbReference type="SUPFAM" id="SSF159888">
    <property type="entry name" value="YdhG-like"/>
    <property type="match status" value="1"/>
</dbReference>
<proteinExistence type="predicted"/>
<evidence type="ECO:0000259" key="1">
    <source>
        <dbReference type="Pfam" id="PF08818"/>
    </source>
</evidence>
<dbReference type="InterPro" id="IPR014922">
    <property type="entry name" value="YdhG-like"/>
</dbReference>
<protein>
    <submittedName>
        <fullName evidence="2">DUF1801 domain-containing protein</fullName>
    </submittedName>
</protein>
<keyword evidence="3" id="KW-1185">Reference proteome</keyword>
<evidence type="ECO:0000313" key="3">
    <source>
        <dbReference type="Proteomes" id="UP001059480"/>
    </source>
</evidence>
<organism evidence="2 3">
    <name type="scientific">Granulicatella seriolae</name>
    <dbReference type="NCBI Taxonomy" id="2967226"/>
    <lineage>
        <taxon>Bacteria</taxon>
        <taxon>Bacillati</taxon>
        <taxon>Bacillota</taxon>
        <taxon>Bacilli</taxon>
        <taxon>Lactobacillales</taxon>
        <taxon>Carnobacteriaceae</taxon>
        <taxon>Granulicatella</taxon>
    </lineage>
</organism>
<gene>
    <name evidence="2" type="ORF">NPA36_06525</name>
</gene>
<dbReference type="Pfam" id="PF08818">
    <property type="entry name" value="DUF1801"/>
    <property type="match status" value="1"/>
</dbReference>
<reference evidence="2" key="2">
    <citation type="journal article" date="2023" name="Curr. Microbiol.">
        <title>Granulicatella seriolae sp. nov., a Novel Facultative Anaerobe Isolated from Yellowtail Marine Fish.</title>
        <authorList>
            <person name="Lee M."/>
            <person name="Choi Y.J."/>
            <person name="Farooq A."/>
            <person name="Jeong J.B."/>
            <person name="Jung M.Y."/>
        </authorList>
    </citation>
    <scope>NUCLEOTIDE SEQUENCE</scope>
    <source>
        <strain evidence="2">S8</strain>
    </source>
</reference>
<dbReference type="Gene3D" id="3.90.1150.200">
    <property type="match status" value="1"/>
</dbReference>
<feature type="domain" description="YdhG-like" evidence="1">
    <location>
        <begin position="15"/>
        <end position="131"/>
    </location>
</feature>
<dbReference type="RefSeq" id="WP_256945314.1">
    <property type="nucleotide sequence ID" value="NZ_JANHNZ010000005.1"/>
</dbReference>
<dbReference type="EMBL" id="JANHNZ010000005">
    <property type="protein sequence ID" value="MCQ9210201.1"/>
    <property type="molecule type" value="Genomic_DNA"/>
</dbReference>
<name>A0ABT1WNY0_9LACT</name>
<dbReference type="Proteomes" id="UP001059480">
    <property type="component" value="Unassembled WGS sequence"/>
</dbReference>
<evidence type="ECO:0000313" key="2">
    <source>
        <dbReference type="EMBL" id="MCQ9210201.1"/>
    </source>
</evidence>
<reference evidence="2" key="3">
    <citation type="journal article" date="2023" name="Microbiol. Resour. Announc.">
        <title>Draft Genome Sequence of Granulicatella sp. Strain S8, Isolated from a Marine Fish, Seriola quinqueradiata.</title>
        <authorList>
            <person name="Lee M."/>
            <person name="Farooq A."/>
            <person name="Jeong J.B."/>
            <person name="Jung M.Y."/>
        </authorList>
    </citation>
    <scope>NUCLEOTIDE SEQUENCE</scope>
    <source>
        <strain evidence="2">S8</strain>
    </source>
</reference>
<comment type="caution">
    <text evidence="2">The sequence shown here is derived from an EMBL/GenBank/DDBJ whole genome shotgun (WGS) entry which is preliminary data.</text>
</comment>